<dbReference type="Proteomes" id="UP000239590">
    <property type="component" value="Unassembled WGS sequence"/>
</dbReference>
<dbReference type="PROSITE" id="PS01068">
    <property type="entry name" value="OMPA_1"/>
    <property type="match status" value="1"/>
</dbReference>
<keyword evidence="6" id="KW-0732">Signal</keyword>
<dbReference type="InterPro" id="IPR050330">
    <property type="entry name" value="Bact_OuterMem_StrucFunc"/>
</dbReference>
<accession>A0A2S7ISF7</accession>
<reference evidence="9" key="1">
    <citation type="submission" date="2018-02" db="EMBL/GenBank/DDBJ databases">
        <title>Genome sequencing of Solimonas sp. HR-BB.</title>
        <authorList>
            <person name="Lee Y."/>
            <person name="Jeon C.O."/>
        </authorList>
    </citation>
    <scope>NUCLEOTIDE SEQUENCE [LARGE SCALE GENOMIC DNA]</scope>
    <source>
        <strain evidence="9">HR-U</strain>
    </source>
</reference>
<dbReference type="GO" id="GO:0009279">
    <property type="term" value="C:cell outer membrane"/>
    <property type="evidence" value="ECO:0007669"/>
    <property type="project" value="UniProtKB-SubCell"/>
</dbReference>
<organism evidence="8 9">
    <name type="scientific">Siphonobacter curvatus</name>
    <dbReference type="NCBI Taxonomy" id="2094562"/>
    <lineage>
        <taxon>Bacteria</taxon>
        <taxon>Pseudomonadati</taxon>
        <taxon>Bacteroidota</taxon>
        <taxon>Cytophagia</taxon>
        <taxon>Cytophagales</taxon>
        <taxon>Cytophagaceae</taxon>
        <taxon>Siphonobacter</taxon>
    </lineage>
</organism>
<evidence type="ECO:0000256" key="4">
    <source>
        <dbReference type="PROSITE-ProRule" id="PRU00473"/>
    </source>
</evidence>
<dbReference type="InterPro" id="IPR011659">
    <property type="entry name" value="WD40"/>
</dbReference>
<dbReference type="CDD" id="cd15482">
    <property type="entry name" value="Sialidase_non-viral"/>
    <property type="match status" value="1"/>
</dbReference>
<protein>
    <submittedName>
        <fullName evidence="8">Flagellar motor protein MotB</fullName>
    </submittedName>
</protein>
<evidence type="ECO:0000259" key="7">
    <source>
        <dbReference type="PROSITE" id="PS51123"/>
    </source>
</evidence>
<comment type="caution">
    <text evidence="8">The sequence shown here is derived from an EMBL/GenBank/DDBJ whole genome shotgun (WGS) entry which is preliminary data.</text>
</comment>
<evidence type="ECO:0000256" key="6">
    <source>
        <dbReference type="SAM" id="SignalP"/>
    </source>
</evidence>
<dbReference type="InterPro" id="IPR006664">
    <property type="entry name" value="OMP_bac"/>
</dbReference>
<feature type="domain" description="OmpA-like" evidence="7">
    <location>
        <begin position="423"/>
        <end position="539"/>
    </location>
</feature>
<keyword evidence="8" id="KW-0966">Cell projection</keyword>
<name>A0A2S7ISF7_9BACT</name>
<keyword evidence="8" id="KW-0282">Flagellum</keyword>
<keyword evidence="8" id="KW-0969">Cilium</keyword>
<keyword evidence="2 4" id="KW-0472">Membrane</keyword>
<evidence type="ECO:0000256" key="2">
    <source>
        <dbReference type="ARBA" id="ARBA00023136"/>
    </source>
</evidence>
<dbReference type="InterPro" id="IPR006690">
    <property type="entry name" value="OMPA-like_CS"/>
</dbReference>
<dbReference type="InterPro" id="IPR036737">
    <property type="entry name" value="OmpA-like_sf"/>
</dbReference>
<dbReference type="OrthoDB" id="1490539at2"/>
<keyword evidence="3" id="KW-0998">Cell outer membrane</keyword>
<evidence type="ECO:0000313" key="8">
    <source>
        <dbReference type="EMBL" id="PQA60657.1"/>
    </source>
</evidence>
<dbReference type="CDD" id="cd07185">
    <property type="entry name" value="OmpA_C-like"/>
    <property type="match status" value="1"/>
</dbReference>
<dbReference type="SUPFAM" id="SSF82171">
    <property type="entry name" value="DPP6 N-terminal domain-like"/>
    <property type="match status" value="1"/>
</dbReference>
<dbReference type="InterPro" id="IPR006665">
    <property type="entry name" value="OmpA-like"/>
</dbReference>
<dbReference type="PRINTS" id="PR01021">
    <property type="entry name" value="OMPADOMAIN"/>
</dbReference>
<evidence type="ECO:0000256" key="3">
    <source>
        <dbReference type="ARBA" id="ARBA00023237"/>
    </source>
</evidence>
<dbReference type="AlphaFoldDB" id="A0A2S7ISF7"/>
<dbReference type="RefSeq" id="WP_104713164.1">
    <property type="nucleotide sequence ID" value="NZ_PTRA01000001.1"/>
</dbReference>
<dbReference type="PROSITE" id="PS51123">
    <property type="entry name" value="OMPA_2"/>
    <property type="match status" value="1"/>
</dbReference>
<dbReference type="InterPro" id="IPR011042">
    <property type="entry name" value="6-blade_b-propeller_TolB-like"/>
</dbReference>
<feature type="region of interest" description="Disordered" evidence="5">
    <location>
        <begin position="468"/>
        <end position="487"/>
    </location>
</feature>
<dbReference type="EMBL" id="PTRA01000001">
    <property type="protein sequence ID" value="PQA60657.1"/>
    <property type="molecule type" value="Genomic_DNA"/>
</dbReference>
<dbReference type="Gene3D" id="2.120.10.30">
    <property type="entry name" value="TolB, C-terminal domain"/>
    <property type="match status" value="1"/>
</dbReference>
<comment type="subcellular location">
    <subcellularLocation>
        <location evidence="1">Cell outer membrane</location>
    </subcellularLocation>
</comment>
<sequence length="539" mass="59943">MKRLFILLSCISVYAQAQEQTPENLGNTVNSESAEIQPVIAPDGRTLYFSRVNHPQNASQKKGSQDVWMAEYLSGNSWTPSRRMPNPVNGEEHNVIYSITPDGNTILTHWVQKEGDDLSIRGFATMRKVATGWERPKKLDIPGLEGMNKGYYQYGFLANDGKTLLLAFSEKKNSRESDLYVSMQDKAGKWSRPTSLGREVNTDADETTPFLAADGETLYFSSNREGGLGSNDIWMTRRLDRSWKRWSKPENLGAPINTPDFDAYFTIPASGEWAYLVTANGSKGKADIVRVKFQNQTPPAEVPPTIAQIPASNPNATQVPDRQPTKSNAVVLYTGKLLDAKTKKVPENARIVYESLPDGTELGTATPDPNTGEYKIVLPYGKKYGIRPEADGYVGKSQNLDLSKLGSGGYLELKDRDLLVTKIEEGAKVALNNVFFETAKATLQTESFPELNRVVELMNRRRSMMVEIDGHTDSDGTDEANQKLSQDRAESVRAYMISKGIPENRIVAKGFGETRPVATNDTPEGKQQNRRVEFVILKQ</sequence>
<gene>
    <name evidence="8" type="ORF">C5O19_13890</name>
</gene>
<dbReference type="Gene3D" id="3.30.1330.60">
    <property type="entry name" value="OmpA-like domain"/>
    <property type="match status" value="1"/>
</dbReference>
<dbReference type="Pfam" id="PF07676">
    <property type="entry name" value="PD40"/>
    <property type="match status" value="2"/>
</dbReference>
<dbReference type="SUPFAM" id="SSF103088">
    <property type="entry name" value="OmpA-like"/>
    <property type="match status" value="1"/>
</dbReference>
<dbReference type="PANTHER" id="PTHR30329">
    <property type="entry name" value="STATOR ELEMENT OF FLAGELLAR MOTOR COMPLEX"/>
    <property type="match status" value="1"/>
</dbReference>
<dbReference type="Pfam" id="PF00691">
    <property type="entry name" value="OmpA"/>
    <property type="match status" value="1"/>
</dbReference>
<proteinExistence type="predicted"/>
<dbReference type="PANTHER" id="PTHR30329:SF21">
    <property type="entry name" value="LIPOPROTEIN YIAD-RELATED"/>
    <property type="match status" value="1"/>
</dbReference>
<feature type="signal peptide" evidence="6">
    <location>
        <begin position="1"/>
        <end position="17"/>
    </location>
</feature>
<keyword evidence="9" id="KW-1185">Reference proteome</keyword>
<evidence type="ECO:0000313" key="9">
    <source>
        <dbReference type="Proteomes" id="UP000239590"/>
    </source>
</evidence>
<evidence type="ECO:0000256" key="5">
    <source>
        <dbReference type="SAM" id="MobiDB-lite"/>
    </source>
</evidence>
<evidence type="ECO:0000256" key="1">
    <source>
        <dbReference type="ARBA" id="ARBA00004442"/>
    </source>
</evidence>
<feature type="chain" id="PRO_5015472979" evidence="6">
    <location>
        <begin position="18"/>
        <end position="539"/>
    </location>
</feature>